<comment type="subcellular location">
    <subcellularLocation>
        <location evidence="2">Membrane</location>
        <topology evidence="2">Single-pass membrane protein</topology>
    </subcellularLocation>
</comment>
<dbReference type="Pfam" id="PF13639">
    <property type="entry name" value="zf-RING_2"/>
    <property type="match status" value="1"/>
</dbReference>
<evidence type="ECO:0000256" key="4">
    <source>
        <dbReference type="ARBA" id="ARBA00012483"/>
    </source>
</evidence>
<gene>
    <name evidence="17" type="ORF">TEA_009582</name>
</gene>
<keyword evidence="8 14" id="KW-0863">Zinc-finger</keyword>
<comment type="similarity">
    <text evidence="13">Belongs to the RING-type zinc finger family. ATL subfamily.</text>
</comment>
<evidence type="ECO:0000256" key="12">
    <source>
        <dbReference type="ARBA" id="ARBA00023136"/>
    </source>
</evidence>
<dbReference type="CDD" id="cd16461">
    <property type="entry name" value="RING-H2_EL5-like"/>
    <property type="match status" value="1"/>
</dbReference>
<protein>
    <recommendedName>
        <fullName evidence="4">RING-type E3 ubiquitin transferase</fullName>
        <ecNumber evidence="4">2.3.2.27</ecNumber>
    </recommendedName>
</protein>
<evidence type="ECO:0000256" key="15">
    <source>
        <dbReference type="SAM" id="Phobius"/>
    </source>
</evidence>
<comment type="pathway">
    <text evidence="3">Protein modification; protein ubiquitination.</text>
</comment>
<keyword evidence="18" id="KW-1185">Reference proteome</keyword>
<dbReference type="SMART" id="SM00184">
    <property type="entry name" value="RING"/>
    <property type="match status" value="1"/>
</dbReference>
<comment type="caution">
    <text evidence="17">The sequence shown here is derived from an EMBL/GenBank/DDBJ whole genome shotgun (WGS) entry which is preliminary data.</text>
</comment>
<evidence type="ECO:0000256" key="8">
    <source>
        <dbReference type="ARBA" id="ARBA00022771"/>
    </source>
</evidence>
<dbReference type="PROSITE" id="PS50089">
    <property type="entry name" value="ZF_RING_2"/>
    <property type="match status" value="1"/>
</dbReference>
<evidence type="ECO:0000313" key="18">
    <source>
        <dbReference type="Proteomes" id="UP000306102"/>
    </source>
</evidence>
<dbReference type="EMBL" id="SDRB02009708">
    <property type="protein sequence ID" value="THG07885.1"/>
    <property type="molecule type" value="Genomic_DNA"/>
</dbReference>
<dbReference type="GO" id="GO:0061630">
    <property type="term" value="F:ubiquitin protein ligase activity"/>
    <property type="evidence" value="ECO:0007669"/>
    <property type="project" value="UniProtKB-EC"/>
</dbReference>
<dbReference type="InterPro" id="IPR001841">
    <property type="entry name" value="Znf_RING"/>
</dbReference>
<dbReference type="Proteomes" id="UP000306102">
    <property type="component" value="Unassembled WGS sequence"/>
</dbReference>
<keyword evidence="11 15" id="KW-1133">Transmembrane helix</keyword>
<dbReference type="InterPro" id="IPR013083">
    <property type="entry name" value="Znf_RING/FYVE/PHD"/>
</dbReference>
<evidence type="ECO:0000256" key="14">
    <source>
        <dbReference type="PROSITE-ProRule" id="PRU00175"/>
    </source>
</evidence>
<evidence type="ECO:0000256" key="11">
    <source>
        <dbReference type="ARBA" id="ARBA00022989"/>
    </source>
</evidence>
<keyword evidence="12 15" id="KW-0472">Membrane</keyword>
<proteinExistence type="inferred from homology"/>
<feature type="transmembrane region" description="Helical" evidence="15">
    <location>
        <begin position="44"/>
        <end position="68"/>
    </location>
</feature>
<keyword evidence="5" id="KW-0808">Transferase</keyword>
<keyword evidence="7" id="KW-0479">Metal-binding</keyword>
<evidence type="ECO:0000256" key="10">
    <source>
        <dbReference type="ARBA" id="ARBA00022833"/>
    </source>
</evidence>
<dbReference type="PANTHER" id="PTHR45768">
    <property type="entry name" value="E3 UBIQUITIN-PROTEIN LIGASE RNF13-LIKE"/>
    <property type="match status" value="1"/>
</dbReference>
<name>A0A4S4DYG6_CAMSN</name>
<evidence type="ECO:0000313" key="17">
    <source>
        <dbReference type="EMBL" id="THG07885.1"/>
    </source>
</evidence>
<keyword evidence="10" id="KW-0862">Zinc</keyword>
<evidence type="ECO:0000256" key="3">
    <source>
        <dbReference type="ARBA" id="ARBA00004906"/>
    </source>
</evidence>
<dbReference type="GO" id="GO:0008270">
    <property type="term" value="F:zinc ion binding"/>
    <property type="evidence" value="ECO:0007669"/>
    <property type="project" value="UniProtKB-KW"/>
</dbReference>
<keyword evidence="9" id="KW-0833">Ubl conjugation pathway</keyword>
<dbReference type="Gene3D" id="3.30.40.10">
    <property type="entry name" value="Zinc/RING finger domain, C3HC4 (zinc finger)"/>
    <property type="match status" value="1"/>
</dbReference>
<dbReference type="AlphaFoldDB" id="A0A4S4DYG6"/>
<comment type="catalytic activity">
    <reaction evidence="1">
        <text>S-ubiquitinyl-[E2 ubiquitin-conjugating enzyme]-L-cysteine + [acceptor protein]-L-lysine = [E2 ubiquitin-conjugating enzyme]-L-cysteine + N(6)-ubiquitinyl-[acceptor protein]-L-lysine.</text>
        <dbReference type="EC" id="2.3.2.27"/>
    </reaction>
</comment>
<evidence type="ECO:0000259" key="16">
    <source>
        <dbReference type="PROSITE" id="PS50089"/>
    </source>
</evidence>
<reference evidence="17 18" key="1">
    <citation type="journal article" date="2018" name="Proc. Natl. Acad. Sci. U.S.A.">
        <title>Draft genome sequence of Camellia sinensis var. sinensis provides insights into the evolution of the tea genome and tea quality.</title>
        <authorList>
            <person name="Wei C."/>
            <person name="Yang H."/>
            <person name="Wang S."/>
            <person name="Zhao J."/>
            <person name="Liu C."/>
            <person name="Gao L."/>
            <person name="Xia E."/>
            <person name="Lu Y."/>
            <person name="Tai Y."/>
            <person name="She G."/>
            <person name="Sun J."/>
            <person name="Cao H."/>
            <person name="Tong W."/>
            <person name="Gao Q."/>
            <person name="Li Y."/>
            <person name="Deng W."/>
            <person name="Jiang X."/>
            <person name="Wang W."/>
            <person name="Chen Q."/>
            <person name="Zhang S."/>
            <person name="Li H."/>
            <person name="Wu J."/>
            <person name="Wang P."/>
            <person name="Li P."/>
            <person name="Shi C."/>
            <person name="Zheng F."/>
            <person name="Jian J."/>
            <person name="Huang B."/>
            <person name="Shan D."/>
            <person name="Shi M."/>
            <person name="Fang C."/>
            <person name="Yue Y."/>
            <person name="Li F."/>
            <person name="Li D."/>
            <person name="Wei S."/>
            <person name="Han B."/>
            <person name="Jiang C."/>
            <person name="Yin Y."/>
            <person name="Xia T."/>
            <person name="Zhang Z."/>
            <person name="Bennetzen J.L."/>
            <person name="Zhao S."/>
            <person name="Wan X."/>
        </authorList>
    </citation>
    <scope>NUCLEOTIDE SEQUENCE [LARGE SCALE GENOMIC DNA]</scope>
    <source>
        <strain evidence="18">cv. Shuchazao</strain>
        <tissue evidence="17">Leaf</tissue>
    </source>
</reference>
<evidence type="ECO:0000256" key="13">
    <source>
        <dbReference type="ARBA" id="ARBA00024209"/>
    </source>
</evidence>
<dbReference type="FunFam" id="3.30.40.10:FF:000187">
    <property type="entry name" value="E3 ubiquitin-protein ligase ATL6"/>
    <property type="match status" value="1"/>
</dbReference>
<dbReference type="PANTHER" id="PTHR45768:SF16">
    <property type="entry name" value="E3 UBIQUITIN-PROTEIN LIGASE ATL4"/>
    <property type="match status" value="1"/>
</dbReference>
<organism evidence="17 18">
    <name type="scientific">Camellia sinensis var. sinensis</name>
    <name type="common">China tea</name>
    <dbReference type="NCBI Taxonomy" id="542762"/>
    <lineage>
        <taxon>Eukaryota</taxon>
        <taxon>Viridiplantae</taxon>
        <taxon>Streptophyta</taxon>
        <taxon>Embryophyta</taxon>
        <taxon>Tracheophyta</taxon>
        <taxon>Spermatophyta</taxon>
        <taxon>Magnoliopsida</taxon>
        <taxon>eudicotyledons</taxon>
        <taxon>Gunneridae</taxon>
        <taxon>Pentapetalae</taxon>
        <taxon>asterids</taxon>
        <taxon>Ericales</taxon>
        <taxon>Theaceae</taxon>
        <taxon>Camellia</taxon>
    </lineage>
</organism>
<feature type="domain" description="RING-type" evidence="16">
    <location>
        <begin position="126"/>
        <end position="168"/>
    </location>
</feature>
<evidence type="ECO:0000256" key="2">
    <source>
        <dbReference type="ARBA" id="ARBA00004167"/>
    </source>
</evidence>
<dbReference type="GO" id="GO:0016020">
    <property type="term" value="C:membrane"/>
    <property type="evidence" value="ECO:0007669"/>
    <property type="project" value="UniProtKB-SubCell"/>
</dbReference>
<dbReference type="EC" id="2.3.2.27" evidence="4"/>
<dbReference type="SUPFAM" id="SSF57850">
    <property type="entry name" value="RING/U-box"/>
    <property type="match status" value="1"/>
</dbReference>
<evidence type="ECO:0000256" key="1">
    <source>
        <dbReference type="ARBA" id="ARBA00000900"/>
    </source>
</evidence>
<sequence>MPRVFARVDDVYSPPFFIVRGGTNTVTIPQITHNDSSPPSSSSLATSSLIIIIIASSIIVTASLYLLLRFITRHCNNRSFAAVDDVVSSRNNRDDSNFEQRNSSNDLINSLPLFTFGSVTGNIGDCAVCLSKFERNDKLRLLPLCCHAFHPDCIEAWLSSNQTCPLCRSAVYPTEEDVLNQIISSNSFRIEIGSVSRRRGRSDSSDGRRSYSMGSFDYIVDEGYEVSVDSTHRRGLSDCTSVSMDSAGVPVVVNAPPGENLASEVAGRSWLRDYVDGLAGTVSGLRSEA</sequence>
<accession>A0A4S4DYG6</accession>
<evidence type="ECO:0000256" key="5">
    <source>
        <dbReference type="ARBA" id="ARBA00022679"/>
    </source>
</evidence>
<keyword evidence="6 15" id="KW-0812">Transmembrane</keyword>
<evidence type="ECO:0000256" key="9">
    <source>
        <dbReference type="ARBA" id="ARBA00022786"/>
    </source>
</evidence>
<evidence type="ECO:0000256" key="7">
    <source>
        <dbReference type="ARBA" id="ARBA00022723"/>
    </source>
</evidence>
<dbReference type="GO" id="GO:0016567">
    <property type="term" value="P:protein ubiquitination"/>
    <property type="evidence" value="ECO:0007669"/>
    <property type="project" value="TreeGrafter"/>
</dbReference>
<evidence type="ECO:0000256" key="6">
    <source>
        <dbReference type="ARBA" id="ARBA00022692"/>
    </source>
</evidence>